<name>A0A918LVQ4_9ACTN</name>
<evidence type="ECO:0008006" key="5">
    <source>
        <dbReference type="Google" id="ProtNLM"/>
    </source>
</evidence>
<dbReference type="Proteomes" id="UP000619486">
    <property type="component" value="Unassembled WGS sequence"/>
</dbReference>
<protein>
    <recommendedName>
        <fullName evidence="5">Secreted protein</fullName>
    </recommendedName>
</protein>
<evidence type="ECO:0000313" key="3">
    <source>
        <dbReference type="EMBL" id="GGT56725.1"/>
    </source>
</evidence>
<organism evidence="3 4">
    <name type="scientific">Streptomyces purpureus</name>
    <dbReference type="NCBI Taxonomy" id="1951"/>
    <lineage>
        <taxon>Bacteria</taxon>
        <taxon>Bacillati</taxon>
        <taxon>Actinomycetota</taxon>
        <taxon>Actinomycetes</taxon>
        <taxon>Kitasatosporales</taxon>
        <taxon>Streptomycetaceae</taxon>
        <taxon>Streptomyces</taxon>
    </lineage>
</organism>
<sequence length="124" mass="12903">MFMSSAPTPVPETRPRVRRGRCSVRRTGLVALLVLAALLGVSAQAVAAGTAVPRPAASAAPDPGGESADTETESTAPARARRAHGAATGAARPSRTRTGPPRTDDLRPVLPRTLHTARYVVMRC</sequence>
<feature type="region of interest" description="Disordered" evidence="1">
    <location>
        <begin position="48"/>
        <end position="109"/>
    </location>
</feature>
<dbReference type="AlphaFoldDB" id="A0A918LVQ4"/>
<evidence type="ECO:0000313" key="4">
    <source>
        <dbReference type="Proteomes" id="UP000619486"/>
    </source>
</evidence>
<keyword evidence="2" id="KW-0732">Signal</keyword>
<reference evidence="3" key="2">
    <citation type="submission" date="2020-09" db="EMBL/GenBank/DDBJ databases">
        <authorList>
            <person name="Sun Q."/>
            <person name="Ohkuma M."/>
        </authorList>
    </citation>
    <scope>NUCLEOTIDE SEQUENCE</scope>
    <source>
        <strain evidence="3">JCM 3172</strain>
    </source>
</reference>
<dbReference type="EMBL" id="BMQQ01000030">
    <property type="protein sequence ID" value="GGT56725.1"/>
    <property type="molecule type" value="Genomic_DNA"/>
</dbReference>
<evidence type="ECO:0000256" key="2">
    <source>
        <dbReference type="SAM" id="SignalP"/>
    </source>
</evidence>
<feature type="chain" id="PRO_5038035478" description="Secreted protein" evidence="2">
    <location>
        <begin position="48"/>
        <end position="124"/>
    </location>
</feature>
<feature type="signal peptide" evidence="2">
    <location>
        <begin position="1"/>
        <end position="47"/>
    </location>
</feature>
<evidence type="ECO:0000256" key="1">
    <source>
        <dbReference type="SAM" id="MobiDB-lite"/>
    </source>
</evidence>
<proteinExistence type="predicted"/>
<accession>A0A918LVQ4</accession>
<reference evidence="3" key="1">
    <citation type="journal article" date="2014" name="Int. J. Syst. Evol. Microbiol.">
        <title>Complete genome sequence of Corynebacterium casei LMG S-19264T (=DSM 44701T), isolated from a smear-ripened cheese.</title>
        <authorList>
            <consortium name="US DOE Joint Genome Institute (JGI-PGF)"/>
            <person name="Walter F."/>
            <person name="Albersmeier A."/>
            <person name="Kalinowski J."/>
            <person name="Ruckert C."/>
        </authorList>
    </citation>
    <scope>NUCLEOTIDE SEQUENCE</scope>
    <source>
        <strain evidence="3">JCM 3172</strain>
    </source>
</reference>
<comment type="caution">
    <text evidence="3">The sequence shown here is derived from an EMBL/GenBank/DDBJ whole genome shotgun (WGS) entry which is preliminary data.</text>
</comment>
<keyword evidence="4" id="KW-1185">Reference proteome</keyword>
<gene>
    <name evidence="3" type="ORF">GCM10014713_58050</name>
</gene>
<feature type="compositionally biased region" description="Low complexity" evidence="1">
    <location>
        <begin position="85"/>
        <end position="101"/>
    </location>
</feature>
<feature type="region of interest" description="Disordered" evidence="1">
    <location>
        <begin position="1"/>
        <end position="22"/>
    </location>
</feature>